<dbReference type="OrthoDB" id="5801825at2759"/>
<dbReference type="PROSITE" id="PS50975">
    <property type="entry name" value="ATP_GRASP"/>
    <property type="match status" value="1"/>
</dbReference>
<evidence type="ECO:0000259" key="5">
    <source>
        <dbReference type="PROSITE" id="PS50975"/>
    </source>
</evidence>
<dbReference type="GO" id="GO:0005524">
    <property type="term" value="F:ATP binding"/>
    <property type="evidence" value="ECO:0007669"/>
    <property type="project" value="UniProtKB-UniRule"/>
</dbReference>
<dbReference type="GO" id="GO:0016874">
    <property type="term" value="F:ligase activity"/>
    <property type="evidence" value="ECO:0007669"/>
    <property type="project" value="UniProtKB-KW"/>
</dbReference>
<dbReference type="Gene3D" id="3.30.1490.20">
    <property type="entry name" value="ATP-grasp fold, A domain"/>
    <property type="match status" value="1"/>
</dbReference>
<evidence type="ECO:0000256" key="2">
    <source>
        <dbReference type="ARBA" id="ARBA00022741"/>
    </source>
</evidence>
<keyword evidence="3 4" id="KW-0067">ATP-binding</keyword>
<reference evidence="6 7" key="2">
    <citation type="journal article" date="2019" name="G3 (Bethesda)">
        <title>Hybrid Assembly of the Genome of the Entomopathogenic Nematode Steinernema carpocapsae Identifies the X-Chromosome.</title>
        <authorList>
            <person name="Serra L."/>
            <person name="Macchietto M."/>
            <person name="Macias-Munoz A."/>
            <person name="McGill C.J."/>
            <person name="Rodriguez I.M."/>
            <person name="Rodriguez B."/>
            <person name="Murad R."/>
            <person name="Mortazavi A."/>
        </authorList>
    </citation>
    <scope>NUCLEOTIDE SEQUENCE [LARGE SCALE GENOMIC DNA]</scope>
    <source>
        <strain evidence="6 7">ALL</strain>
    </source>
</reference>
<dbReference type="AlphaFoldDB" id="A0A4U5MMF7"/>
<keyword evidence="2 4" id="KW-0547">Nucleotide-binding</keyword>
<evidence type="ECO:0000313" key="6">
    <source>
        <dbReference type="EMBL" id="TKR70719.1"/>
    </source>
</evidence>
<dbReference type="EMBL" id="AZBU02000007">
    <property type="protein sequence ID" value="TKR70719.1"/>
    <property type="molecule type" value="Genomic_DNA"/>
</dbReference>
<dbReference type="PANTHER" id="PTHR43585:SF2">
    <property type="entry name" value="ATP-GRASP ENZYME FSQD"/>
    <property type="match status" value="1"/>
</dbReference>
<evidence type="ECO:0000256" key="1">
    <source>
        <dbReference type="ARBA" id="ARBA00022598"/>
    </source>
</evidence>
<accession>A0A4U5MMF7</accession>
<protein>
    <recommendedName>
        <fullName evidence="5">ATP-grasp domain-containing protein</fullName>
    </recommendedName>
</protein>
<dbReference type="GO" id="GO:0046872">
    <property type="term" value="F:metal ion binding"/>
    <property type="evidence" value="ECO:0007669"/>
    <property type="project" value="InterPro"/>
</dbReference>
<dbReference type="Proteomes" id="UP000298663">
    <property type="component" value="Unassembled WGS sequence"/>
</dbReference>
<dbReference type="Gene3D" id="3.30.470.20">
    <property type="entry name" value="ATP-grasp fold, B domain"/>
    <property type="match status" value="1"/>
</dbReference>
<dbReference type="InterPro" id="IPR013815">
    <property type="entry name" value="ATP_grasp_subdomain_1"/>
</dbReference>
<sequence>MGILSAVESSLLRQFGKTKRLVAVIVKSQRDFFLNLEDLKANKPKDVALVAFTPEASKPKQSLAAQSCFDAIIHYDDSKTFGQKFRSFEDIEITALDPFVDQLVELVPKDKICLIHCEEDSISTMCRTRKRLGLTGAYPEHAHYMCRKNDVFEIAKKGGIPLPKTMEISFRDQKLVENYVQEITSEIPSFPLFRKPQMLMGLRGVGKIESKKDLEVWIKQRLDKNDDETYIIQEYATGTEFTVSTVLLQDGSWVPLVVKYVAFEWTHSYCLSTGKPVVSINEPFELAEQTLFPGIRKFASNVIETFKPMHPQVFCFQGFQRTKGKDDYVLNELAYRPAGERVNPLCYDACGVNQYTALILASIDPNYSPKPKSSWKRRNITGIWYPQREGNLAEHSKFPEPPEINGRIMGQWNVSVNEHMEKAKNMNQMICTLFLESQSDEDRNRDIEWIAKNWTPKVDKT</sequence>
<keyword evidence="7" id="KW-1185">Reference proteome</keyword>
<evidence type="ECO:0000313" key="7">
    <source>
        <dbReference type="Proteomes" id="UP000298663"/>
    </source>
</evidence>
<name>A0A4U5MMF7_STECR</name>
<evidence type="ECO:0000256" key="4">
    <source>
        <dbReference type="PROSITE-ProRule" id="PRU00409"/>
    </source>
</evidence>
<evidence type="ECO:0000256" key="3">
    <source>
        <dbReference type="ARBA" id="ARBA00022840"/>
    </source>
</evidence>
<organism evidence="6 7">
    <name type="scientific">Steinernema carpocapsae</name>
    <name type="common">Entomopathogenic nematode</name>
    <dbReference type="NCBI Taxonomy" id="34508"/>
    <lineage>
        <taxon>Eukaryota</taxon>
        <taxon>Metazoa</taxon>
        <taxon>Ecdysozoa</taxon>
        <taxon>Nematoda</taxon>
        <taxon>Chromadorea</taxon>
        <taxon>Rhabditida</taxon>
        <taxon>Tylenchina</taxon>
        <taxon>Panagrolaimomorpha</taxon>
        <taxon>Strongyloidoidea</taxon>
        <taxon>Steinernematidae</taxon>
        <taxon>Steinernema</taxon>
    </lineage>
</organism>
<keyword evidence="1" id="KW-0436">Ligase</keyword>
<dbReference type="InterPro" id="IPR052032">
    <property type="entry name" value="ATP-dep_AA_Ligase"/>
</dbReference>
<dbReference type="InterPro" id="IPR011761">
    <property type="entry name" value="ATP-grasp"/>
</dbReference>
<dbReference type="SUPFAM" id="SSF56059">
    <property type="entry name" value="Glutathione synthetase ATP-binding domain-like"/>
    <property type="match status" value="1"/>
</dbReference>
<gene>
    <name evidence="6" type="ORF">L596_022707</name>
</gene>
<proteinExistence type="predicted"/>
<feature type="domain" description="ATP-grasp" evidence="5">
    <location>
        <begin position="152"/>
        <end position="363"/>
    </location>
</feature>
<dbReference type="PANTHER" id="PTHR43585">
    <property type="entry name" value="FUMIPYRROLE BIOSYNTHESIS PROTEIN C"/>
    <property type="match status" value="1"/>
</dbReference>
<comment type="caution">
    <text evidence="6">The sequence shown here is derived from an EMBL/GenBank/DDBJ whole genome shotgun (WGS) entry which is preliminary data.</text>
</comment>
<reference evidence="6 7" key="1">
    <citation type="journal article" date="2015" name="Genome Biol.">
        <title>Comparative genomics of Steinernema reveals deeply conserved gene regulatory networks.</title>
        <authorList>
            <person name="Dillman A.R."/>
            <person name="Macchietto M."/>
            <person name="Porter C.F."/>
            <person name="Rogers A."/>
            <person name="Williams B."/>
            <person name="Antoshechkin I."/>
            <person name="Lee M.M."/>
            <person name="Goodwin Z."/>
            <person name="Lu X."/>
            <person name="Lewis E.E."/>
            <person name="Goodrich-Blair H."/>
            <person name="Stock S.P."/>
            <person name="Adams B.J."/>
            <person name="Sternberg P.W."/>
            <person name="Mortazavi A."/>
        </authorList>
    </citation>
    <scope>NUCLEOTIDE SEQUENCE [LARGE SCALE GENOMIC DNA]</scope>
    <source>
        <strain evidence="6 7">ALL</strain>
    </source>
</reference>